<name>A0ABU5I2L7_9HYPH</name>
<dbReference type="PROSITE" id="PS00151">
    <property type="entry name" value="ACYLPHOSPHATASE_2"/>
    <property type="match status" value="1"/>
</dbReference>
<evidence type="ECO:0000256" key="1">
    <source>
        <dbReference type="ARBA" id="ARBA00005614"/>
    </source>
</evidence>
<dbReference type="EC" id="3.6.1.7" evidence="2 4"/>
<evidence type="ECO:0000259" key="7">
    <source>
        <dbReference type="PROSITE" id="PS51160"/>
    </source>
</evidence>
<evidence type="ECO:0000256" key="5">
    <source>
        <dbReference type="RuleBase" id="RU000553"/>
    </source>
</evidence>
<evidence type="ECO:0000256" key="6">
    <source>
        <dbReference type="RuleBase" id="RU004168"/>
    </source>
</evidence>
<dbReference type="EMBL" id="JAXLPB010000003">
    <property type="protein sequence ID" value="MDY8109580.1"/>
    <property type="molecule type" value="Genomic_DNA"/>
</dbReference>
<dbReference type="SUPFAM" id="SSF54975">
    <property type="entry name" value="Acylphosphatase/BLUF domain-like"/>
    <property type="match status" value="1"/>
</dbReference>
<dbReference type="Pfam" id="PF00708">
    <property type="entry name" value="Acylphosphatase"/>
    <property type="match status" value="1"/>
</dbReference>
<protein>
    <recommendedName>
        <fullName evidence="2 4">Acylphosphatase</fullName>
        <ecNumber evidence="2 4">3.6.1.7</ecNumber>
    </recommendedName>
</protein>
<comment type="caution">
    <text evidence="8">The sequence shown here is derived from an EMBL/GenBank/DDBJ whole genome shotgun (WGS) entry which is preliminary data.</text>
</comment>
<organism evidence="8 9">
    <name type="scientific">Fulvimarina uroteuthidis</name>
    <dbReference type="NCBI Taxonomy" id="3098149"/>
    <lineage>
        <taxon>Bacteria</taxon>
        <taxon>Pseudomonadati</taxon>
        <taxon>Pseudomonadota</taxon>
        <taxon>Alphaproteobacteria</taxon>
        <taxon>Hyphomicrobiales</taxon>
        <taxon>Aurantimonadaceae</taxon>
        <taxon>Fulvimarina</taxon>
    </lineage>
</organism>
<dbReference type="InterPro" id="IPR017968">
    <property type="entry name" value="Acylphosphatase_CS"/>
</dbReference>
<dbReference type="Gene3D" id="3.30.70.100">
    <property type="match status" value="1"/>
</dbReference>
<accession>A0ABU5I2L7</accession>
<gene>
    <name evidence="8" type="ORF">U0C82_10565</name>
</gene>
<dbReference type="InterPro" id="IPR001792">
    <property type="entry name" value="Acylphosphatase-like_dom"/>
</dbReference>
<dbReference type="Proteomes" id="UP001294412">
    <property type="component" value="Unassembled WGS sequence"/>
</dbReference>
<dbReference type="InterPro" id="IPR020456">
    <property type="entry name" value="Acylphosphatase"/>
</dbReference>
<evidence type="ECO:0000256" key="4">
    <source>
        <dbReference type="PROSITE-ProRule" id="PRU00520"/>
    </source>
</evidence>
<dbReference type="PROSITE" id="PS51160">
    <property type="entry name" value="ACYLPHOSPHATASE_3"/>
    <property type="match status" value="1"/>
</dbReference>
<evidence type="ECO:0000313" key="8">
    <source>
        <dbReference type="EMBL" id="MDY8109580.1"/>
    </source>
</evidence>
<comment type="catalytic activity">
    <reaction evidence="3 4 5">
        <text>an acyl phosphate + H2O = a carboxylate + phosphate + H(+)</text>
        <dbReference type="Rhea" id="RHEA:14965"/>
        <dbReference type="ChEBI" id="CHEBI:15377"/>
        <dbReference type="ChEBI" id="CHEBI:15378"/>
        <dbReference type="ChEBI" id="CHEBI:29067"/>
        <dbReference type="ChEBI" id="CHEBI:43474"/>
        <dbReference type="ChEBI" id="CHEBI:59918"/>
        <dbReference type="EC" id="3.6.1.7"/>
    </reaction>
</comment>
<evidence type="ECO:0000256" key="2">
    <source>
        <dbReference type="ARBA" id="ARBA00012150"/>
    </source>
</evidence>
<dbReference type="PANTHER" id="PTHR47268:SF4">
    <property type="entry name" value="ACYLPHOSPHATASE"/>
    <property type="match status" value="1"/>
</dbReference>
<dbReference type="PANTHER" id="PTHR47268">
    <property type="entry name" value="ACYLPHOSPHATASE"/>
    <property type="match status" value="1"/>
</dbReference>
<dbReference type="RefSeq" id="WP_322187066.1">
    <property type="nucleotide sequence ID" value="NZ_JAXLPB010000003.1"/>
</dbReference>
<feature type="active site" evidence="4">
    <location>
        <position position="38"/>
    </location>
</feature>
<evidence type="ECO:0000256" key="3">
    <source>
        <dbReference type="ARBA" id="ARBA00047645"/>
    </source>
</evidence>
<keyword evidence="9" id="KW-1185">Reference proteome</keyword>
<dbReference type="PRINTS" id="PR00112">
    <property type="entry name" value="ACYLPHPHTASE"/>
</dbReference>
<keyword evidence="4 5" id="KW-0378">Hydrolase</keyword>
<comment type="similarity">
    <text evidence="1 6">Belongs to the acylphosphatase family.</text>
</comment>
<dbReference type="InterPro" id="IPR036046">
    <property type="entry name" value="Acylphosphatase-like_dom_sf"/>
</dbReference>
<sequence length="95" mass="10488">MPDSTMHVIVHGRVQGVGFRDWTERTARSRGLAGWCRNRSDGTVEVVAAGDGEALSGFLFDLERGPSHARVESVEIIANRVEGDMPHAFEIRPTR</sequence>
<proteinExistence type="inferred from homology"/>
<feature type="domain" description="Acylphosphatase-like" evidence="7">
    <location>
        <begin position="5"/>
        <end position="93"/>
    </location>
</feature>
<feature type="active site" evidence="4">
    <location>
        <position position="20"/>
    </location>
</feature>
<dbReference type="PROSITE" id="PS00150">
    <property type="entry name" value="ACYLPHOSPHATASE_1"/>
    <property type="match status" value="1"/>
</dbReference>
<evidence type="ECO:0000313" key="9">
    <source>
        <dbReference type="Proteomes" id="UP001294412"/>
    </source>
</evidence>
<reference evidence="8 9" key="1">
    <citation type="submission" date="2023-12" db="EMBL/GenBank/DDBJ databases">
        <title>Description of Novel Strain Fulvimarina sp. 2208YS6-2-32 isolated from Uroteuthis (Photololigo) edulis.</title>
        <authorList>
            <person name="Park J.-S."/>
        </authorList>
    </citation>
    <scope>NUCLEOTIDE SEQUENCE [LARGE SCALE GENOMIC DNA]</scope>
    <source>
        <strain evidence="8 9">2208YS6-2-32</strain>
    </source>
</reference>